<name>A0A650CXG8_ACIAM</name>
<reference evidence="12 15" key="1">
    <citation type="submission" date="2019-10" db="EMBL/GenBank/DDBJ databases">
        <title>Comparative genomics of sulfur disproportionating microorganisms.</title>
        <authorList>
            <person name="Ward L.M."/>
            <person name="Bertran E."/>
            <person name="Johnston D."/>
        </authorList>
    </citation>
    <scope>NUCLEOTIDE SEQUENCE [LARGE SCALE GENOMIC DNA]</scope>
    <source>
        <strain evidence="12 15">DSM 3772</strain>
    </source>
</reference>
<dbReference type="InterPro" id="IPR000988">
    <property type="entry name" value="Ribosomal_eL24-rel_N"/>
</dbReference>
<keyword evidence="7 10" id="KW-0689">Ribosomal protein</keyword>
<feature type="binding site" evidence="10">
    <location>
        <position position="38"/>
    </location>
    <ligand>
        <name>Zn(2+)</name>
        <dbReference type="ChEBI" id="CHEBI:29105"/>
    </ligand>
</feature>
<comment type="subunit">
    <text evidence="9 10">Part of the 50S ribosomal subunit. Forms a cluster with proteins L3 and L14.</text>
</comment>
<dbReference type="EMBL" id="WHYS01000001">
    <property type="protein sequence ID" value="MQL54748.1"/>
    <property type="molecule type" value="Genomic_DNA"/>
</dbReference>
<dbReference type="Gene3D" id="2.30.170.20">
    <property type="entry name" value="Ribosomal protein L24e"/>
    <property type="match status" value="1"/>
</dbReference>
<evidence type="ECO:0000256" key="2">
    <source>
        <dbReference type="ARBA" id="ARBA00022723"/>
    </source>
</evidence>
<sequence>MPPVTHKCSFCGKEIRPGTGLMYVMNDGTILWFCSSKCRKYMLKYHKDARKLKWTTSYMRVR</sequence>
<evidence type="ECO:0000259" key="11">
    <source>
        <dbReference type="SMART" id="SM00746"/>
    </source>
</evidence>
<keyword evidence="14" id="KW-1185">Reference proteome</keyword>
<dbReference type="Proteomes" id="UP000426328">
    <property type="component" value="Chromosome"/>
</dbReference>
<comment type="function">
    <text evidence="10">Binds to the 23S rRNA.</text>
</comment>
<evidence type="ECO:0000313" key="13">
    <source>
        <dbReference type="EMBL" id="QGR22541.1"/>
    </source>
</evidence>
<dbReference type="InterPro" id="IPR038630">
    <property type="entry name" value="L24e/L24_sf"/>
</dbReference>
<dbReference type="Proteomes" id="UP000474054">
    <property type="component" value="Unassembled WGS sequence"/>
</dbReference>
<feature type="binding site" evidence="10">
    <location>
        <position position="11"/>
    </location>
    <ligand>
        <name>Zn(2+)</name>
        <dbReference type="ChEBI" id="CHEBI:29105"/>
    </ligand>
</feature>
<evidence type="ECO:0000256" key="6">
    <source>
        <dbReference type="ARBA" id="ARBA00022884"/>
    </source>
</evidence>
<dbReference type="PANTHER" id="PTHR10792:SF1">
    <property type="entry name" value="RIBOSOMAL PROTEIN L24"/>
    <property type="match status" value="1"/>
</dbReference>
<reference evidence="13 14" key="2">
    <citation type="submission" date="2019-10" db="EMBL/GenBank/DDBJ databases">
        <title>Genome Sequences from Six Type Strain Members of the Archaeal Family Sulfolobaceae: Acidianus ambivalens, Acidianus infernus, Metallosphaera prunae, Stygiolobus azoricus, Sulfolobus metallicus, and Sulfurisphaera ohwakuensis.</title>
        <authorList>
            <person name="Counts J.A."/>
            <person name="Kelly R.M."/>
        </authorList>
    </citation>
    <scope>NUCLEOTIDE SEQUENCE [LARGE SCALE GENOMIC DNA]</scope>
    <source>
        <strain evidence="13 14">LEI 10</strain>
    </source>
</reference>
<evidence type="ECO:0000256" key="9">
    <source>
        <dbReference type="ARBA" id="ARBA00062681"/>
    </source>
</evidence>
<comment type="similarity">
    <text evidence="1 10">Belongs to the eukaryotic ribosomal protein eL24 family.</text>
</comment>
<evidence type="ECO:0000256" key="1">
    <source>
        <dbReference type="ARBA" id="ARBA00005647"/>
    </source>
</evidence>
<dbReference type="GO" id="GO:0019843">
    <property type="term" value="F:rRNA binding"/>
    <property type="evidence" value="ECO:0007669"/>
    <property type="project" value="UniProtKB-UniRule"/>
</dbReference>
<dbReference type="NCBIfam" id="NF034186">
    <property type="entry name" value="PRK14891.1-1"/>
    <property type="match status" value="1"/>
</dbReference>
<dbReference type="HAMAP" id="MF_00773">
    <property type="entry name" value="Ribosomal_eL24"/>
    <property type="match status" value="1"/>
</dbReference>
<accession>A0A650CXG8</accession>
<keyword evidence="3 10" id="KW-0699">rRNA-binding</keyword>
<keyword evidence="8 10" id="KW-0687">Ribonucleoprotein</keyword>
<dbReference type="KEGG" id="aamb:D1866_11580"/>
<feature type="zinc finger region" description="C4-type" evidence="10">
    <location>
        <begin position="8"/>
        <end position="38"/>
    </location>
</feature>
<keyword evidence="4 10" id="KW-0863">Zinc-finger</keyword>
<proteinExistence type="inferred from homology"/>
<dbReference type="InterPro" id="IPR011017">
    <property type="entry name" value="TRASH_dom"/>
</dbReference>
<evidence type="ECO:0000256" key="10">
    <source>
        <dbReference type="HAMAP-Rule" id="MF_00773"/>
    </source>
</evidence>
<evidence type="ECO:0000256" key="5">
    <source>
        <dbReference type="ARBA" id="ARBA00022833"/>
    </source>
</evidence>
<dbReference type="PANTHER" id="PTHR10792">
    <property type="entry name" value="60S RIBOSOMAL PROTEIN L24"/>
    <property type="match status" value="1"/>
</dbReference>
<keyword evidence="6 10" id="KW-0694">RNA-binding</keyword>
<organism evidence="13 14">
    <name type="scientific">Acidianus ambivalens</name>
    <name type="common">Desulfurolobus ambivalens</name>
    <dbReference type="NCBI Taxonomy" id="2283"/>
    <lineage>
        <taxon>Archaea</taxon>
        <taxon>Thermoproteota</taxon>
        <taxon>Thermoprotei</taxon>
        <taxon>Sulfolobales</taxon>
        <taxon>Sulfolobaceae</taxon>
        <taxon>Acidianus</taxon>
    </lineage>
</organism>
<dbReference type="InterPro" id="IPR055345">
    <property type="entry name" value="Ribosomal_eL24-rel_arc"/>
</dbReference>
<protein>
    <recommendedName>
        <fullName evidence="10">Large ribosomal subunit protein eL24</fullName>
    </recommendedName>
</protein>
<dbReference type="GO" id="GO:0006412">
    <property type="term" value="P:translation"/>
    <property type="evidence" value="ECO:0007669"/>
    <property type="project" value="UniProtKB-UniRule"/>
</dbReference>
<dbReference type="Pfam" id="PF01246">
    <property type="entry name" value="Ribosomal_L24e"/>
    <property type="match status" value="1"/>
</dbReference>
<evidence type="ECO:0000313" key="14">
    <source>
        <dbReference type="Proteomes" id="UP000426328"/>
    </source>
</evidence>
<dbReference type="InterPro" id="IPR056366">
    <property type="entry name" value="Ribosomal_eL24"/>
</dbReference>
<dbReference type="SMART" id="SM00746">
    <property type="entry name" value="TRASH"/>
    <property type="match status" value="1"/>
</dbReference>
<keyword evidence="2 10" id="KW-0479">Metal-binding</keyword>
<feature type="binding site" evidence="10">
    <location>
        <position position="8"/>
    </location>
    <ligand>
        <name>Zn(2+)</name>
        <dbReference type="ChEBI" id="CHEBI:29105"/>
    </ligand>
</feature>
<dbReference type="CDD" id="cd00472">
    <property type="entry name" value="Ribosomal_L24e_L24"/>
    <property type="match status" value="1"/>
</dbReference>
<dbReference type="AlphaFoldDB" id="A0A650CXG8"/>
<evidence type="ECO:0000313" key="15">
    <source>
        <dbReference type="Proteomes" id="UP000474054"/>
    </source>
</evidence>
<comment type="cofactor">
    <cofactor evidence="10">
        <name>Zn(2+)</name>
        <dbReference type="ChEBI" id="CHEBI:29105"/>
    </cofactor>
    <text evidence="10">Binds 1 zinc ion per subunit.</text>
</comment>
<evidence type="ECO:0000256" key="3">
    <source>
        <dbReference type="ARBA" id="ARBA00022730"/>
    </source>
</evidence>
<dbReference type="SUPFAM" id="SSF57716">
    <property type="entry name" value="Glucocorticoid receptor-like (DNA-binding domain)"/>
    <property type="match status" value="1"/>
</dbReference>
<feature type="domain" description="TRASH" evidence="11">
    <location>
        <begin position="8"/>
        <end position="46"/>
    </location>
</feature>
<dbReference type="GeneID" id="42780382"/>
<dbReference type="RefSeq" id="WP_152940022.1">
    <property type="nucleotide sequence ID" value="NZ_CP045482.1"/>
</dbReference>
<evidence type="ECO:0000256" key="4">
    <source>
        <dbReference type="ARBA" id="ARBA00022771"/>
    </source>
</evidence>
<evidence type="ECO:0000256" key="7">
    <source>
        <dbReference type="ARBA" id="ARBA00022980"/>
    </source>
</evidence>
<dbReference type="GO" id="GO:0008270">
    <property type="term" value="F:zinc ion binding"/>
    <property type="evidence" value="ECO:0007669"/>
    <property type="project" value="UniProtKB-UniRule"/>
</dbReference>
<dbReference type="EMBL" id="CP045482">
    <property type="protein sequence ID" value="QGR22541.1"/>
    <property type="molecule type" value="Genomic_DNA"/>
</dbReference>
<dbReference type="GO" id="GO:1990904">
    <property type="term" value="C:ribonucleoprotein complex"/>
    <property type="evidence" value="ECO:0007669"/>
    <property type="project" value="UniProtKB-KW"/>
</dbReference>
<evidence type="ECO:0000313" key="12">
    <source>
        <dbReference type="EMBL" id="MQL54748.1"/>
    </source>
</evidence>
<feature type="binding site" evidence="10">
    <location>
        <position position="34"/>
    </location>
    <ligand>
        <name>Zn(2+)</name>
        <dbReference type="ChEBI" id="CHEBI:29105"/>
    </ligand>
</feature>
<keyword evidence="5 10" id="KW-0862">Zinc</keyword>
<dbReference type="GO" id="GO:0005840">
    <property type="term" value="C:ribosome"/>
    <property type="evidence" value="ECO:0007669"/>
    <property type="project" value="UniProtKB-KW"/>
</dbReference>
<dbReference type="GO" id="GO:0003735">
    <property type="term" value="F:structural constituent of ribosome"/>
    <property type="evidence" value="ECO:0007669"/>
    <property type="project" value="InterPro"/>
</dbReference>
<evidence type="ECO:0000256" key="8">
    <source>
        <dbReference type="ARBA" id="ARBA00023274"/>
    </source>
</evidence>
<dbReference type="FunFam" id="2.30.170.20:FF:000001">
    <property type="entry name" value="probable ribosome biogenesis protein RLP24"/>
    <property type="match status" value="1"/>
</dbReference>
<gene>
    <name evidence="10" type="primary">rpl24e</name>
    <name evidence="13" type="ORF">D1866_11580</name>
    <name evidence="12" type="ORF">GFB69_03020</name>
</gene>